<comment type="caution">
    <text evidence="1">The sequence shown here is derived from an EMBL/GenBank/DDBJ whole genome shotgun (WGS) entry which is preliminary data.</text>
</comment>
<dbReference type="EMBL" id="CM039430">
    <property type="protein sequence ID" value="KAI4345300.1"/>
    <property type="molecule type" value="Genomic_DNA"/>
</dbReference>
<keyword evidence="2" id="KW-1185">Reference proteome</keyword>
<name>A0ACB9P9Z7_BAUVA</name>
<reference evidence="1 2" key="1">
    <citation type="journal article" date="2022" name="DNA Res.">
        <title>Chromosomal-level genome assembly of the orchid tree Bauhinia variegata (Leguminosae; Cercidoideae) supports the allotetraploid origin hypothesis of Bauhinia.</title>
        <authorList>
            <person name="Zhong Y."/>
            <person name="Chen Y."/>
            <person name="Zheng D."/>
            <person name="Pang J."/>
            <person name="Liu Y."/>
            <person name="Luo S."/>
            <person name="Meng S."/>
            <person name="Qian L."/>
            <person name="Wei D."/>
            <person name="Dai S."/>
            <person name="Zhou R."/>
        </authorList>
    </citation>
    <scope>NUCLEOTIDE SEQUENCE [LARGE SCALE GENOMIC DNA]</scope>
    <source>
        <strain evidence="1">BV-YZ2020</strain>
    </source>
</reference>
<proteinExistence type="predicted"/>
<gene>
    <name evidence="1" type="ORF">L6164_012436</name>
</gene>
<sequence>MALSSSLLSSIPMVALAPSGAKVAPFSMAAPAGARVARARARVAPAVASLKPVAAASVAPPSGVETLSGTRSVLPLGRSNFPEDFIFGAATAAFQIEGGIDARGLSAWDAFCHKYPEKITDRSNGDVACDSYNMYNDDINLLKDMNMDAYRISISWSRIVPRLKTFVTLFHVDRPQPLEEEYGGFLSPLMVDDFKDFCQVCFENFGGNVDYWITLNEPYTYCQLGYALGMMAPARCSAWQDLNCLGGDSAKEPYTVGYHLLLAHAEAVLLYRSMNLSGKIGITLNSQWYVPFSERPEDLEAAKRGLDFWLGWFLEPLVTGDYPESMKTLVESRLPTITHEDSLKLKNSYDFIGLNYYTAQFAADMPVINTPPSFVTDPHAEFTNFRNGVAIGDDTATGMYCYPQGLRSLLAYMKNNYNDPEIYITENGMGDYNDPTLTIQEAKMDIRRIDYYYRHLYYLLSAIK</sequence>
<protein>
    <submittedName>
        <fullName evidence="1">Uncharacterized protein</fullName>
    </submittedName>
</protein>
<dbReference type="Proteomes" id="UP000828941">
    <property type="component" value="Chromosome 5"/>
</dbReference>
<accession>A0ACB9P9Z7</accession>
<organism evidence="1 2">
    <name type="scientific">Bauhinia variegata</name>
    <name type="common">Purple orchid tree</name>
    <name type="synonym">Phanera variegata</name>
    <dbReference type="NCBI Taxonomy" id="167791"/>
    <lineage>
        <taxon>Eukaryota</taxon>
        <taxon>Viridiplantae</taxon>
        <taxon>Streptophyta</taxon>
        <taxon>Embryophyta</taxon>
        <taxon>Tracheophyta</taxon>
        <taxon>Spermatophyta</taxon>
        <taxon>Magnoliopsida</taxon>
        <taxon>eudicotyledons</taxon>
        <taxon>Gunneridae</taxon>
        <taxon>Pentapetalae</taxon>
        <taxon>rosids</taxon>
        <taxon>fabids</taxon>
        <taxon>Fabales</taxon>
        <taxon>Fabaceae</taxon>
        <taxon>Cercidoideae</taxon>
        <taxon>Cercideae</taxon>
        <taxon>Bauhiniinae</taxon>
        <taxon>Bauhinia</taxon>
    </lineage>
</organism>
<evidence type="ECO:0000313" key="1">
    <source>
        <dbReference type="EMBL" id="KAI4345300.1"/>
    </source>
</evidence>
<evidence type="ECO:0000313" key="2">
    <source>
        <dbReference type="Proteomes" id="UP000828941"/>
    </source>
</evidence>